<dbReference type="Pfam" id="PF07275">
    <property type="entry name" value="ArdA"/>
    <property type="match status" value="1"/>
</dbReference>
<dbReference type="InterPro" id="IPR009899">
    <property type="entry name" value="ArdA"/>
</dbReference>
<evidence type="ECO:0000313" key="1">
    <source>
        <dbReference type="EMBL" id="GGU41623.1"/>
    </source>
</evidence>
<evidence type="ECO:0000313" key="2">
    <source>
        <dbReference type="Proteomes" id="UP000654471"/>
    </source>
</evidence>
<comment type="caution">
    <text evidence="1">The sequence shown here is derived from an EMBL/GenBank/DDBJ whole genome shotgun (WGS) entry which is preliminary data.</text>
</comment>
<dbReference type="EMBL" id="BMRP01000001">
    <property type="protein sequence ID" value="GGU41623.1"/>
    <property type="molecule type" value="Genomic_DNA"/>
</dbReference>
<dbReference type="Gene3D" id="3.10.20.480">
    <property type="entry name" value="Antirestriction protein ArdA, domain 1"/>
    <property type="match status" value="1"/>
</dbReference>
<proteinExistence type="predicted"/>
<dbReference type="Proteomes" id="UP000654471">
    <property type="component" value="Unassembled WGS sequence"/>
</dbReference>
<name>A0ABQ2UJX4_9ACTN</name>
<sequence>MPTLSTAVRPSVWIGCLACYNAGHLTGSWYDADIANLVTPEDLHGRSTDHEELWVMDHEDFHGALQGECSPSEAAEIAEALQELSYDETDGFAVWVAEWGDGVERNEWVDRFREEFRGFHDSEAHFAQEWAEDTFDEEDKQRMKRWPFSEIDWDRAADELFSSGFHAERASGGIYVFDPR</sequence>
<reference evidence="2" key="1">
    <citation type="journal article" date="2019" name="Int. J. Syst. Evol. Microbiol.">
        <title>The Global Catalogue of Microorganisms (GCM) 10K type strain sequencing project: providing services to taxonomists for standard genome sequencing and annotation.</title>
        <authorList>
            <consortium name="The Broad Institute Genomics Platform"/>
            <consortium name="The Broad Institute Genome Sequencing Center for Infectious Disease"/>
            <person name="Wu L."/>
            <person name="Ma J."/>
        </authorList>
    </citation>
    <scope>NUCLEOTIDE SEQUENCE [LARGE SCALE GENOMIC DNA]</scope>
    <source>
        <strain evidence="2">JCM 3399</strain>
    </source>
</reference>
<keyword evidence="2" id="KW-1185">Reference proteome</keyword>
<dbReference type="InterPro" id="IPR041895">
    <property type="entry name" value="ArdA_dom1"/>
</dbReference>
<organism evidence="1 2">
    <name type="scientific">Streptomyces albospinus</name>
    <dbReference type="NCBI Taxonomy" id="285515"/>
    <lineage>
        <taxon>Bacteria</taxon>
        <taxon>Bacillati</taxon>
        <taxon>Actinomycetota</taxon>
        <taxon>Actinomycetes</taxon>
        <taxon>Kitasatosporales</taxon>
        <taxon>Streptomycetaceae</taxon>
        <taxon>Streptomyces</taxon>
    </lineage>
</organism>
<gene>
    <name evidence="1" type="ORF">GCM10010211_00770</name>
</gene>
<protein>
    <recommendedName>
        <fullName evidence="3">Antirestriction protein ArdA</fullName>
    </recommendedName>
</protein>
<accession>A0ABQ2UJX4</accession>
<dbReference type="RefSeq" id="WP_189295082.1">
    <property type="nucleotide sequence ID" value="NZ_BMRP01000001.1"/>
</dbReference>
<evidence type="ECO:0008006" key="3">
    <source>
        <dbReference type="Google" id="ProtNLM"/>
    </source>
</evidence>